<evidence type="ECO:0000256" key="5">
    <source>
        <dbReference type="ARBA" id="ARBA00023284"/>
    </source>
</evidence>
<evidence type="ECO:0000256" key="2">
    <source>
        <dbReference type="ARBA" id="ARBA00022448"/>
    </source>
</evidence>
<reference evidence="7 8" key="1">
    <citation type="submission" date="2013-05" db="EMBL/GenBank/DDBJ databases">
        <title>Draft genome sequence of Rubidibacter lacunae KORDI 51-2.</title>
        <authorList>
            <person name="Choi D.H."/>
            <person name="Noh J.H."/>
            <person name="Kwon K.-K."/>
            <person name="Lee J.-H."/>
            <person name="Ryu J.-Y."/>
        </authorList>
    </citation>
    <scope>NUCLEOTIDE SEQUENCE [LARGE SCALE GENOMIC DNA]</scope>
    <source>
        <strain evidence="7 8">KORDI 51-2</strain>
    </source>
</reference>
<accession>U5DLC1</accession>
<organism evidence="7 8">
    <name type="scientific">Rubidibacter lacunae KORDI 51-2</name>
    <dbReference type="NCBI Taxonomy" id="582515"/>
    <lineage>
        <taxon>Bacteria</taxon>
        <taxon>Bacillati</taxon>
        <taxon>Cyanobacteriota</taxon>
        <taxon>Cyanophyceae</taxon>
        <taxon>Oscillatoriophycideae</taxon>
        <taxon>Chroococcales</taxon>
        <taxon>Aphanothecaceae</taxon>
        <taxon>Rubidibacter</taxon>
    </lineage>
</organism>
<dbReference type="Gene3D" id="3.40.30.10">
    <property type="entry name" value="Glutaredoxin"/>
    <property type="match status" value="1"/>
</dbReference>
<dbReference type="InParanoid" id="U5DLC1"/>
<evidence type="ECO:0000256" key="1">
    <source>
        <dbReference type="ARBA" id="ARBA00008987"/>
    </source>
</evidence>
<dbReference type="Proteomes" id="UP000016960">
    <property type="component" value="Unassembled WGS sequence"/>
</dbReference>
<dbReference type="InterPro" id="IPR017937">
    <property type="entry name" value="Thioredoxin_CS"/>
</dbReference>
<proteinExistence type="inferred from homology"/>
<dbReference type="PATRIC" id="fig|582515.4.peg.3439"/>
<keyword evidence="8" id="KW-1185">Reference proteome</keyword>
<dbReference type="GO" id="GO:0005737">
    <property type="term" value="C:cytoplasm"/>
    <property type="evidence" value="ECO:0007669"/>
    <property type="project" value="TreeGrafter"/>
</dbReference>
<dbReference type="Gene3D" id="1.25.40.10">
    <property type="entry name" value="Tetratricopeptide repeat domain"/>
    <property type="match status" value="2"/>
</dbReference>
<keyword evidence="2" id="KW-0813">Transport</keyword>
<name>U5DLC1_9CHRO</name>
<evidence type="ECO:0000313" key="8">
    <source>
        <dbReference type="Proteomes" id="UP000016960"/>
    </source>
</evidence>
<dbReference type="Pfam" id="PF14561">
    <property type="entry name" value="TPR_20"/>
    <property type="match status" value="1"/>
</dbReference>
<protein>
    <submittedName>
        <fullName evidence="7">Thioredoxin domain protein-containing protein</fullName>
    </submittedName>
</protein>
<dbReference type="InterPro" id="IPR011990">
    <property type="entry name" value="TPR-like_helical_dom_sf"/>
</dbReference>
<dbReference type="InterPro" id="IPR013766">
    <property type="entry name" value="Thioredoxin_domain"/>
</dbReference>
<evidence type="ECO:0000259" key="6">
    <source>
        <dbReference type="PROSITE" id="PS51352"/>
    </source>
</evidence>
<gene>
    <name evidence="7" type="ORF">KR51_00030620</name>
</gene>
<evidence type="ECO:0000313" key="7">
    <source>
        <dbReference type="EMBL" id="ERN40515.1"/>
    </source>
</evidence>
<dbReference type="Pfam" id="PF00085">
    <property type="entry name" value="Thioredoxin"/>
    <property type="match status" value="1"/>
</dbReference>
<dbReference type="SUPFAM" id="SSF52833">
    <property type="entry name" value="Thioredoxin-like"/>
    <property type="match status" value="1"/>
</dbReference>
<dbReference type="GO" id="GO:0015035">
    <property type="term" value="F:protein-disulfide reductase activity"/>
    <property type="evidence" value="ECO:0007669"/>
    <property type="project" value="TreeGrafter"/>
</dbReference>
<comment type="similarity">
    <text evidence="1">Belongs to the thioredoxin family.</text>
</comment>
<keyword evidence="4" id="KW-1015">Disulfide bond</keyword>
<keyword evidence="3" id="KW-0249">Electron transport</keyword>
<dbReference type="EMBL" id="ASSJ01000076">
    <property type="protein sequence ID" value="ERN40515.1"/>
    <property type="molecule type" value="Genomic_DNA"/>
</dbReference>
<dbReference type="STRING" id="582515.KR51_00030620"/>
<evidence type="ECO:0000256" key="4">
    <source>
        <dbReference type="ARBA" id="ARBA00023157"/>
    </source>
</evidence>
<dbReference type="PROSITE" id="PS51352">
    <property type="entry name" value="THIOREDOXIN_2"/>
    <property type="match status" value="1"/>
</dbReference>
<comment type="caution">
    <text evidence="7">The sequence shown here is derived from an EMBL/GenBank/DDBJ whole genome shotgun (WGS) entry which is preliminary data.</text>
</comment>
<dbReference type="PANTHER" id="PTHR45663">
    <property type="entry name" value="GEO12009P1"/>
    <property type="match status" value="1"/>
</dbReference>
<dbReference type="eggNOG" id="COG3118">
    <property type="taxonomic scope" value="Bacteria"/>
</dbReference>
<dbReference type="RefSeq" id="WP_022608661.1">
    <property type="nucleotide sequence ID" value="NZ_ASSJ01000076.1"/>
</dbReference>
<evidence type="ECO:0000256" key="3">
    <source>
        <dbReference type="ARBA" id="ARBA00022982"/>
    </source>
</evidence>
<dbReference type="OrthoDB" id="9790390at2"/>
<dbReference type="PANTHER" id="PTHR45663:SF11">
    <property type="entry name" value="GEO12009P1"/>
    <property type="match status" value="1"/>
</dbReference>
<keyword evidence="5" id="KW-0676">Redox-active center</keyword>
<feature type="domain" description="Thioredoxin" evidence="6">
    <location>
        <begin position="1"/>
        <end position="112"/>
    </location>
</feature>
<dbReference type="CDD" id="cd02947">
    <property type="entry name" value="TRX_family"/>
    <property type="match status" value="1"/>
</dbReference>
<dbReference type="InterPro" id="IPR036249">
    <property type="entry name" value="Thioredoxin-like_sf"/>
</dbReference>
<sequence length="277" mass="30741">MGITTGSIVAVDRGNFESAVIATSHERPVLIDFYAKWCGPCQMLGPLLEQLVQEYDFVLAKVDIDRAQDLANQYQVEGVPDVRLAVAGEVLPGFVGALPEPQLRELLETRLQLHSALATGLNEVRAAVAADDLACAKTHLDRLFERYPNHPALTLEAARFLVYGSRFEDAEKLLQAIDVRQIEHYSPAQALIELIHLQQAACSETGSDLDPPFAKAIHFALTEDYDRALPLLLEIVSASRKYRSDGARKAALAIFKLLGADRELTQRYQQELMLVLY</sequence>
<dbReference type="GO" id="GO:0006950">
    <property type="term" value="P:response to stress"/>
    <property type="evidence" value="ECO:0007669"/>
    <property type="project" value="UniProtKB-ARBA"/>
</dbReference>
<dbReference type="PROSITE" id="PS00194">
    <property type="entry name" value="THIOREDOXIN_1"/>
    <property type="match status" value="1"/>
</dbReference>
<dbReference type="AlphaFoldDB" id="U5DLC1"/>